<sequence length="189" mass="20879">MQPFELRTTRLVLNQPGPDDVDAIAEYCTDAAFEKYLPTPWPYTREHAVGFVSDFVPAGWRDDSEATWAVRLHDGRLIGMLGLRLRRHDLGFWLGAEHRGFGYMPEAVSAVSDWVFDGGIPDASEVLWEAIVGNIASARVARKSGFRYIGVAPASDPGRDGTVPQSWHATLAPGIRSVHHGWPQEVVDA</sequence>
<dbReference type="AlphaFoldDB" id="A0A4Q8AJV8"/>
<dbReference type="InterPro" id="IPR016181">
    <property type="entry name" value="Acyl_CoA_acyltransferase"/>
</dbReference>
<dbReference type="Proteomes" id="UP000291483">
    <property type="component" value="Unassembled WGS sequence"/>
</dbReference>
<proteinExistence type="predicted"/>
<dbReference type="InterPro" id="IPR000182">
    <property type="entry name" value="GNAT_dom"/>
</dbReference>
<dbReference type="GO" id="GO:0016747">
    <property type="term" value="F:acyltransferase activity, transferring groups other than amino-acyl groups"/>
    <property type="evidence" value="ECO:0007669"/>
    <property type="project" value="InterPro"/>
</dbReference>
<accession>A0A4Q8AJV8</accession>
<keyword evidence="2" id="KW-0808">Transferase</keyword>
<dbReference type="RefSeq" id="WP_130504827.1">
    <property type="nucleotide sequence ID" value="NZ_SHLC01000001.1"/>
</dbReference>
<comment type="caution">
    <text evidence="2">The sequence shown here is derived from an EMBL/GenBank/DDBJ whole genome shotgun (WGS) entry which is preliminary data.</text>
</comment>
<dbReference type="EMBL" id="SHLC01000001">
    <property type="protein sequence ID" value="RZU64301.1"/>
    <property type="molecule type" value="Genomic_DNA"/>
</dbReference>
<keyword evidence="3" id="KW-1185">Reference proteome</keyword>
<dbReference type="SUPFAM" id="SSF55729">
    <property type="entry name" value="Acyl-CoA N-acyltransferases (Nat)"/>
    <property type="match status" value="1"/>
</dbReference>
<name>A0A4Q8AJV8_9MICO</name>
<dbReference type="OrthoDB" id="9795188at2"/>
<dbReference type="InterPro" id="IPR051531">
    <property type="entry name" value="N-acetyltransferase"/>
</dbReference>
<dbReference type="PROSITE" id="PS51186">
    <property type="entry name" value="GNAT"/>
    <property type="match status" value="1"/>
</dbReference>
<protein>
    <submittedName>
        <fullName evidence="2">RimJ/RimL family protein N-acetyltransferase</fullName>
    </submittedName>
</protein>
<organism evidence="2 3">
    <name type="scientific">Microterricola gilva</name>
    <dbReference type="NCBI Taxonomy" id="393267"/>
    <lineage>
        <taxon>Bacteria</taxon>
        <taxon>Bacillati</taxon>
        <taxon>Actinomycetota</taxon>
        <taxon>Actinomycetes</taxon>
        <taxon>Micrococcales</taxon>
        <taxon>Microbacteriaceae</taxon>
        <taxon>Microterricola</taxon>
    </lineage>
</organism>
<dbReference type="Pfam" id="PF13302">
    <property type="entry name" value="Acetyltransf_3"/>
    <property type="match status" value="1"/>
</dbReference>
<feature type="domain" description="N-acetyltransferase" evidence="1">
    <location>
        <begin position="11"/>
        <end position="172"/>
    </location>
</feature>
<dbReference type="PANTHER" id="PTHR43792:SF1">
    <property type="entry name" value="N-ACETYLTRANSFERASE DOMAIN-CONTAINING PROTEIN"/>
    <property type="match status" value="1"/>
</dbReference>
<evidence type="ECO:0000313" key="2">
    <source>
        <dbReference type="EMBL" id="RZU64301.1"/>
    </source>
</evidence>
<gene>
    <name evidence="2" type="ORF">EV379_0596</name>
</gene>
<reference evidence="2 3" key="1">
    <citation type="submission" date="2019-02" db="EMBL/GenBank/DDBJ databases">
        <title>Sequencing the genomes of 1000 actinobacteria strains.</title>
        <authorList>
            <person name="Klenk H.-P."/>
        </authorList>
    </citation>
    <scope>NUCLEOTIDE SEQUENCE [LARGE SCALE GENOMIC DNA]</scope>
    <source>
        <strain evidence="2 3">DSM 18319</strain>
    </source>
</reference>
<evidence type="ECO:0000259" key="1">
    <source>
        <dbReference type="PROSITE" id="PS51186"/>
    </source>
</evidence>
<dbReference type="Gene3D" id="3.40.630.30">
    <property type="match status" value="1"/>
</dbReference>
<evidence type="ECO:0000313" key="3">
    <source>
        <dbReference type="Proteomes" id="UP000291483"/>
    </source>
</evidence>
<dbReference type="PANTHER" id="PTHR43792">
    <property type="entry name" value="GNAT FAMILY, PUTATIVE (AFU_ORTHOLOGUE AFUA_3G00765)-RELATED-RELATED"/>
    <property type="match status" value="1"/>
</dbReference>